<dbReference type="EMBL" id="AVOT02027371">
    <property type="protein sequence ID" value="MBW0519399.1"/>
    <property type="molecule type" value="Genomic_DNA"/>
</dbReference>
<organism evidence="2 3">
    <name type="scientific">Austropuccinia psidii MF-1</name>
    <dbReference type="NCBI Taxonomy" id="1389203"/>
    <lineage>
        <taxon>Eukaryota</taxon>
        <taxon>Fungi</taxon>
        <taxon>Dikarya</taxon>
        <taxon>Basidiomycota</taxon>
        <taxon>Pucciniomycotina</taxon>
        <taxon>Pucciniomycetes</taxon>
        <taxon>Pucciniales</taxon>
        <taxon>Sphaerophragmiaceae</taxon>
        <taxon>Austropuccinia</taxon>
    </lineage>
</organism>
<evidence type="ECO:0000313" key="3">
    <source>
        <dbReference type="Proteomes" id="UP000765509"/>
    </source>
</evidence>
<evidence type="ECO:0000313" key="2">
    <source>
        <dbReference type="EMBL" id="MBW0519399.1"/>
    </source>
</evidence>
<sequence length="85" mass="10006">MPKLSTPFSHIRGPVKPKEEIKNPFKKYSSHQNNDEVLIKEAPQLEEWPTLTEEGKYVHISLIKTIDMFQEDYAMPDELITERLH</sequence>
<dbReference type="Proteomes" id="UP000765509">
    <property type="component" value="Unassembled WGS sequence"/>
</dbReference>
<comment type="caution">
    <text evidence="2">The sequence shown here is derived from an EMBL/GenBank/DDBJ whole genome shotgun (WGS) entry which is preliminary data.</text>
</comment>
<proteinExistence type="predicted"/>
<dbReference type="OrthoDB" id="2507294at2759"/>
<keyword evidence="3" id="KW-1185">Reference proteome</keyword>
<feature type="region of interest" description="Disordered" evidence="1">
    <location>
        <begin position="1"/>
        <end position="33"/>
    </location>
</feature>
<gene>
    <name evidence="2" type="ORF">O181_059114</name>
</gene>
<accession>A0A9Q3HYB2</accession>
<evidence type="ECO:0000256" key="1">
    <source>
        <dbReference type="SAM" id="MobiDB-lite"/>
    </source>
</evidence>
<dbReference type="AlphaFoldDB" id="A0A9Q3HYB2"/>
<name>A0A9Q3HYB2_9BASI</name>
<reference evidence="2" key="1">
    <citation type="submission" date="2021-03" db="EMBL/GenBank/DDBJ databases">
        <title>Draft genome sequence of rust myrtle Austropuccinia psidii MF-1, a brazilian biotype.</title>
        <authorList>
            <person name="Quecine M.C."/>
            <person name="Pachon D.M.R."/>
            <person name="Bonatelli M.L."/>
            <person name="Correr F.H."/>
            <person name="Franceschini L.M."/>
            <person name="Leite T.F."/>
            <person name="Margarido G.R.A."/>
            <person name="Almeida C.A."/>
            <person name="Ferrarezi J.A."/>
            <person name="Labate C.A."/>
        </authorList>
    </citation>
    <scope>NUCLEOTIDE SEQUENCE</scope>
    <source>
        <strain evidence="2">MF-1</strain>
    </source>
</reference>
<protein>
    <submittedName>
        <fullName evidence="2">Uncharacterized protein</fullName>
    </submittedName>
</protein>